<dbReference type="SUPFAM" id="SSF46689">
    <property type="entry name" value="Homeodomain-like"/>
    <property type="match status" value="1"/>
</dbReference>
<dbReference type="InterPro" id="IPR050624">
    <property type="entry name" value="HTH-type_Tx_Regulator"/>
</dbReference>
<dbReference type="PANTHER" id="PTHR43479:SF11">
    <property type="entry name" value="ACREF_ENVCD OPERON REPRESSOR-RELATED"/>
    <property type="match status" value="1"/>
</dbReference>
<evidence type="ECO:0000256" key="2">
    <source>
        <dbReference type="PROSITE-ProRule" id="PRU00335"/>
    </source>
</evidence>
<organism evidence="4 6">
    <name type="scientific">Sphingobacterium multivorum</name>
    <dbReference type="NCBI Taxonomy" id="28454"/>
    <lineage>
        <taxon>Bacteria</taxon>
        <taxon>Pseudomonadati</taxon>
        <taxon>Bacteroidota</taxon>
        <taxon>Sphingobacteriia</taxon>
        <taxon>Sphingobacteriales</taxon>
        <taxon>Sphingobacteriaceae</taxon>
        <taxon>Sphingobacterium</taxon>
    </lineage>
</organism>
<evidence type="ECO:0000259" key="3">
    <source>
        <dbReference type="PROSITE" id="PS50977"/>
    </source>
</evidence>
<gene>
    <name evidence="4" type="ORF">NCTC11343_03004</name>
    <name evidence="5" type="ORF">SPHINGO8BC_150499</name>
</gene>
<dbReference type="PANTHER" id="PTHR43479">
    <property type="entry name" value="ACREF/ENVCD OPERON REPRESSOR-RELATED"/>
    <property type="match status" value="1"/>
</dbReference>
<evidence type="ECO:0000313" key="6">
    <source>
        <dbReference type="Proteomes" id="UP000251241"/>
    </source>
</evidence>
<dbReference type="Pfam" id="PF00440">
    <property type="entry name" value="TetR_N"/>
    <property type="match status" value="1"/>
</dbReference>
<dbReference type="InterPro" id="IPR009057">
    <property type="entry name" value="Homeodomain-like_sf"/>
</dbReference>
<reference evidence="4 6" key="1">
    <citation type="submission" date="2018-06" db="EMBL/GenBank/DDBJ databases">
        <authorList>
            <consortium name="Pathogen Informatics"/>
            <person name="Doyle S."/>
        </authorList>
    </citation>
    <scope>NUCLEOTIDE SEQUENCE [LARGE SCALE GENOMIC DNA]</scope>
    <source>
        <strain evidence="4 6">NCTC11343</strain>
    </source>
</reference>
<dbReference type="Gene3D" id="1.10.357.10">
    <property type="entry name" value="Tetracycline Repressor, domain 2"/>
    <property type="match status" value="1"/>
</dbReference>
<dbReference type="Proteomes" id="UP000432350">
    <property type="component" value="Unassembled WGS sequence"/>
</dbReference>
<reference evidence="5 7" key="2">
    <citation type="submission" date="2019-10" db="EMBL/GenBank/DDBJ databases">
        <authorList>
            <person name="Karimi E."/>
        </authorList>
    </citation>
    <scope>NUCLEOTIDE SEQUENCE [LARGE SCALE GENOMIC DNA]</scope>
    <source>
        <strain evidence="5">Sphingobacterium sp. 8BC</strain>
    </source>
</reference>
<proteinExistence type="predicted"/>
<dbReference type="EMBL" id="UAUU01000009">
    <property type="protein sequence ID" value="SPZ87587.1"/>
    <property type="molecule type" value="Genomic_DNA"/>
</dbReference>
<evidence type="ECO:0000313" key="4">
    <source>
        <dbReference type="EMBL" id="SPZ87587.1"/>
    </source>
</evidence>
<dbReference type="PRINTS" id="PR00455">
    <property type="entry name" value="HTHTETR"/>
</dbReference>
<dbReference type="InterPro" id="IPR001647">
    <property type="entry name" value="HTH_TetR"/>
</dbReference>
<feature type="domain" description="HTH tetR-type" evidence="3">
    <location>
        <begin position="6"/>
        <end position="66"/>
    </location>
</feature>
<keyword evidence="1 2" id="KW-0238">DNA-binding</keyword>
<name>A0A2X2IZP7_SPHMU</name>
<sequence>MKESVLSRKERIMKEALLLFSDQGYTNTSTKTIAQNAGVSEALIFKHFGNKDALLVYLIKSGYRKVLTHHRGMMTYREPKEFLRTMINLPNKLVTAEPLFWKLQERLSHHPFSKQQHEQFMKPVQPIIHRAFEDLNYENPDLETQFLLLIIDKLWKKEAIGELENVMELTLFLEKKYNLI</sequence>
<dbReference type="PROSITE" id="PS01081">
    <property type="entry name" value="HTH_TETR_1"/>
    <property type="match status" value="1"/>
</dbReference>
<evidence type="ECO:0000313" key="5">
    <source>
        <dbReference type="EMBL" id="VXC69020.1"/>
    </source>
</evidence>
<dbReference type="Proteomes" id="UP000251241">
    <property type="component" value="Unassembled WGS sequence"/>
</dbReference>
<dbReference type="GeneID" id="97182902"/>
<accession>A0A654AML2</accession>
<dbReference type="AlphaFoldDB" id="A0A2X2IZP7"/>
<dbReference type="EMBL" id="CABWMV010000007">
    <property type="protein sequence ID" value="VXC69020.1"/>
    <property type="molecule type" value="Genomic_DNA"/>
</dbReference>
<dbReference type="RefSeq" id="WP_070561361.1">
    <property type="nucleotide sequence ID" value="NZ_CP068086.1"/>
</dbReference>
<dbReference type="PROSITE" id="PS50977">
    <property type="entry name" value="HTH_TETR_2"/>
    <property type="match status" value="1"/>
</dbReference>
<evidence type="ECO:0000256" key="1">
    <source>
        <dbReference type="ARBA" id="ARBA00023125"/>
    </source>
</evidence>
<dbReference type="GO" id="GO:0003677">
    <property type="term" value="F:DNA binding"/>
    <property type="evidence" value="ECO:0007669"/>
    <property type="project" value="UniProtKB-UniRule"/>
</dbReference>
<accession>A0A2X2IZP7</accession>
<feature type="DNA-binding region" description="H-T-H motif" evidence="2">
    <location>
        <begin position="29"/>
        <end position="48"/>
    </location>
</feature>
<evidence type="ECO:0000313" key="7">
    <source>
        <dbReference type="Proteomes" id="UP000432350"/>
    </source>
</evidence>
<protein>
    <submittedName>
        <fullName evidence="5">TetR family transcriptional regulator</fullName>
    </submittedName>
    <submittedName>
        <fullName evidence="4">Transcriptional regulator BetI</fullName>
    </submittedName>
</protein>
<dbReference type="InterPro" id="IPR023772">
    <property type="entry name" value="DNA-bd_HTH_TetR-type_CS"/>
</dbReference>